<keyword evidence="1" id="KW-0812">Transmembrane</keyword>
<organism evidence="2">
    <name type="scientific">Anguilla anguilla</name>
    <name type="common">European freshwater eel</name>
    <name type="synonym">Muraena anguilla</name>
    <dbReference type="NCBI Taxonomy" id="7936"/>
    <lineage>
        <taxon>Eukaryota</taxon>
        <taxon>Metazoa</taxon>
        <taxon>Chordata</taxon>
        <taxon>Craniata</taxon>
        <taxon>Vertebrata</taxon>
        <taxon>Euteleostomi</taxon>
        <taxon>Actinopterygii</taxon>
        <taxon>Neopterygii</taxon>
        <taxon>Teleostei</taxon>
        <taxon>Anguilliformes</taxon>
        <taxon>Anguillidae</taxon>
        <taxon>Anguilla</taxon>
    </lineage>
</organism>
<accession>A0A0E9WWN6</accession>
<evidence type="ECO:0000313" key="2">
    <source>
        <dbReference type="EMBL" id="JAH94769.1"/>
    </source>
</evidence>
<evidence type="ECO:0000256" key="1">
    <source>
        <dbReference type="SAM" id="Phobius"/>
    </source>
</evidence>
<dbReference type="EMBL" id="GBXM01013808">
    <property type="protein sequence ID" value="JAH94769.1"/>
    <property type="molecule type" value="Transcribed_RNA"/>
</dbReference>
<protein>
    <submittedName>
        <fullName evidence="2">Uncharacterized protein</fullName>
    </submittedName>
</protein>
<name>A0A0E9WWN6_ANGAN</name>
<sequence length="46" mass="5604">MISKTDYTFKILIFKNIMLSHTYNNYLFFWILPTKIFFVSPPDWPA</sequence>
<reference evidence="2" key="1">
    <citation type="submission" date="2014-11" db="EMBL/GenBank/DDBJ databases">
        <authorList>
            <person name="Amaro Gonzalez C."/>
        </authorList>
    </citation>
    <scope>NUCLEOTIDE SEQUENCE</scope>
</reference>
<proteinExistence type="predicted"/>
<keyword evidence="1" id="KW-1133">Transmembrane helix</keyword>
<keyword evidence="1" id="KW-0472">Membrane</keyword>
<reference evidence="2" key="2">
    <citation type="journal article" date="2015" name="Fish Shellfish Immunol.">
        <title>Early steps in the European eel (Anguilla anguilla)-Vibrio vulnificus interaction in the gills: Role of the RtxA13 toxin.</title>
        <authorList>
            <person name="Callol A."/>
            <person name="Pajuelo D."/>
            <person name="Ebbesson L."/>
            <person name="Teles M."/>
            <person name="MacKenzie S."/>
            <person name="Amaro C."/>
        </authorList>
    </citation>
    <scope>NUCLEOTIDE SEQUENCE</scope>
</reference>
<feature type="transmembrane region" description="Helical" evidence="1">
    <location>
        <begin position="12"/>
        <end position="32"/>
    </location>
</feature>
<dbReference type="AlphaFoldDB" id="A0A0E9WWN6"/>